<accession>A0A9D9I0Q1</accession>
<proteinExistence type="predicted"/>
<dbReference type="Proteomes" id="UP000823618">
    <property type="component" value="Unassembled WGS sequence"/>
</dbReference>
<dbReference type="EMBL" id="JADIML010000215">
    <property type="protein sequence ID" value="MBO8463815.1"/>
    <property type="molecule type" value="Genomic_DNA"/>
</dbReference>
<name>A0A9D9I0Q1_9FIRM</name>
<evidence type="ECO:0000313" key="2">
    <source>
        <dbReference type="Proteomes" id="UP000823618"/>
    </source>
</evidence>
<reference evidence="1" key="2">
    <citation type="journal article" date="2021" name="PeerJ">
        <title>Extensive microbial diversity within the chicken gut microbiome revealed by metagenomics and culture.</title>
        <authorList>
            <person name="Gilroy R."/>
            <person name="Ravi A."/>
            <person name="Getino M."/>
            <person name="Pursley I."/>
            <person name="Horton D.L."/>
            <person name="Alikhan N.F."/>
            <person name="Baker D."/>
            <person name="Gharbi K."/>
            <person name="Hall N."/>
            <person name="Watson M."/>
            <person name="Adriaenssens E.M."/>
            <person name="Foster-Nyarko E."/>
            <person name="Jarju S."/>
            <person name="Secka A."/>
            <person name="Antonio M."/>
            <person name="Oren A."/>
            <person name="Chaudhuri R.R."/>
            <person name="La Ragione R."/>
            <person name="Hildebrand F."/>
            <person name="Pallen M.J."/>
        </authorList>
    </citation>
    <scope>NUCLEOTIDE SEQUENCE</scope>
    <source>
        <strain evidence="1">E3-2379</strain>
    </source>
</reference>
<protein>
    <submittedName>
        <fullName evidence="1">Uncharacterized protein</fullName>
    </submittedName>
</protein>
<gene>
    <name evidence="1" type="ORF">IAC13_07785</name>
</gene>
<dbReference type="AlphaFoldDB" id="A0A9D9I0Q1"/>
<organism evidence="1 2">
    <name type="scientific">Candidatus Scybalomonas excrementavium</name>
    <dbReference type="NCBI Taxonomy" id="2840943"/>
    <lineage>
        <taxon>Bacteria</taxon>
        <taxon>Bacillati</taxon>
        <taxon>Bacillota</taxon>
        <taxon>Clostridia</taxon>
        <taxon>Lachnospirales</taxon>
        <taxon>Lachnospiraceae</taxon>
        <taxon>Lachnospiraceae incertae sedis</taxon>
        <taxon>Candidatus Scybalomonas</taxon>
    </lineage>
</organism>
<sequence length="132" mass="15509">MNDKEVWLEIAKQLQAQYRYVCEIRRLTEEIGEVLGRDDTVSAQLLLGMRQEEMTHYDQCEEKIHILDSCFSGGKQERERHLRAKESLTSEEPMKKKAAELYQGIQNQLKLTIELDKRVNKKLTGKDSFYQS</sequence>
<evidence type="ECO:0000313" key="1">
    <source>
        <dbReference type="EMBL" id="MBO8463815.1"/>
    </source>
</evidence>
<reference evidence="1" key="1">
    <citation type="submission" date="2020-10" db="EMBL/GenBank/DDBJ databases">
        <authorList>
            <person name="Gilroy R."/>
        </authorList>
    </citation>
    <scope>NUCLEOTIDE SEQUENCE</scope>
    <source>
        <strain evidence="1">E3-2379</strain>
    </source>
</reference>
<comment type="caution">
    <text evidence="1">The sequence shown here is derived from an EMBL/GenBank/DDBJ whole genome shotgun (WGS) entry which is preliminary data.</text>
</comment>